<dbReference type="RefSeq" id="WP_061350752.1">
    <property type="nucleotide sequence ID" value="NZ_CP171864.1"/>
</dbReference>
<feature type="transmembrane region" description="Helical" evidence="1">
    <location>
        <begin position="229"/>
        <end position="245"/>
    </location>
</feature>
<feature type="transmembrane region" description="Helical" evidence="1">
    <location>
        <begin position="379"/>
        <end position="396"/>
    </location>
</feature>
<organism evidence="2">
    <name type="scientific">Escherichia coli</name>
    <dbReference type="NCBI Taxonomy" id="562"/>
    <lineage>
        <taxon>Bacteria</taxon>
        <taxon>Pseudomonadati</taxon>
        <taxon>Pseudomonadota</taxon>
        <taxon>Gammaproteobacteria</taxon>
        <taxon>Enterobacterales</taxon>
        <taxon>Enterobacteriaceae</taxon>
        <taxon>Escherichia</taxon>
    </lineage>
</organism>
<dbReference type="AlphaFoldDB" id="A0A0A8J2V3"/>
<proteinExistence type="predicted"/>
<feature type="transmembrane region" description="Helical" evidence="1">
    <location>
        <begin position="156"/>
        <end position="176"/>
    </location>
</feature>
<dbReference type="EMBL" id="AB811605">
    <property type="protein sequence ID" value="BAQ00719.1"/>
    <property type="molecule type" value="Genomic_DNA"/>
</dbReference>
<accession>A0A0A8J2V3</accession>
<feature type="transmembrane region" description="Helical" evidence="1">
    <location>
        <begin position="352"/>
        <end position="373"/>
    </location>
</feature>
<feature type="transmembrane region" description="Helical" evidence="1">
    <location>
        <begin position="319"/>
        <end position="340"/>
    </location>
</feature>
<feature type="transmembrane region" description="Helical" evidence="1">
    <location>
        <begin position="38"/>
        <end position="58"/>
    </location>
</feature>
<evidence type="ECO:0000313" key="2">
    <source>
        <dbReference type="EMBL" id="BAQ00719.1"/>
    </source>
</evidence>
<keyword evidence="1" id="KW-0472">Membrane</keyword>
<sequence length="408" mass="46105">MNWKIKKNVELLILFLVLNQLVIDTFNGYFIFSSQGGGNISVIYKIIIFFLFLFYELVSRDRFIVAFSIVTWGVFLTFFHLLSNNYTEVVMDLSEYIKLATTFIVFLGVSKFSYINPLAFIKYLSVYSFCIILFNILLSAFGVGETSYSDFGYKGFFYAANALSGVFCIVACYLMYITLKKSLTYYIICAGVLALCSFAIGTKTGIVFVAISLVTIPLLMEGKKAKIRVSLLSLVGFLCALVIYADKIYTSNLVLRIVHFYEVGGWSKMLFSDRDLFLKYNIDQFLNSDPVSLLIGIGYAGINAFPKPLTEIDIADITIIYGMLTTSAYISFYIGILFYSNGYLKKNCPRDIIAISRYICLVLMIVSSIAGHILFNGMVTLYLGIAMALPWWMANYRTRHIKGLKINV</sequence>
<protein>
    <submittedName>
        <fullName evidence="2">O-antigen polymerase</fullName>
    </submittedName>
</protein>
<keyword evidence="1" id="KW-0812">Transmembrane</keyword>
<keyword evidence="1" id="KW-1133">Transmembrane helix</keyword>
<dbReference type="Pfam" id="PF13425">
    <property type="entry name" value="O-antigen_lig"/>
    <property type="match status" value="1"/>
</dbReference>
<evidence type="ECO:0000256" key="1">
    <source>
        <dbReference type="SAM" id="Phobius"/>
    </source>
</evidence>
<gene>
    <name evidence="2" type="primary">wzy</name>
</gene>
<reference evidence="2" key="1">
    <citation type="journal article" date="2014" name="DNA Res.">
        <title>A complete view of the genetic diversity of the Escherichia coli O-antigen biosynthesis gene cluster.</title>
        <authorList>
            <person name="Iguchi A."/>
            <person name="Iyoda S."/>
            <person name="Kikuchi T."/>
            <person name="Ogura Y."/>
            <person name="Katsura K."/>
            <person name="Ohnishi M."/>
            <person name="Hayashi T."/>
            <person name="Thomson N.R."/>
        </authorList>
    </citation>
    <scope>NUCLEOTIDE SEQUENCE</scope>
    <source>
        <strain evidence="2">P7a</strain>
    </source>
</reference>
<dbReference type="InterPro" id="IPR049504">
    <property type="entry name" value="O-antigen_lig"/>
</dbReference>
<feature type="transmembrane region" description="Helical" evidence="1">
    <location>
        <begin position="126"/>
        <end position="144"/>
    </location>
</feature>
<feature type="transmembrane region" description="Helical" evidence="1">
    <location>
        <begin position="12"/>
        <end position="32"/>
    </location>
</feature>
<name>A0A0A8J2V3_ECOLX</name>
<feature type="transmembrane region" description="Helical" evidence="1">
    <location>
        <begin position="63"/>
        <end position="83"/>
    </location>
</feature>
<feature type="transmembrane region" description="Helical" evidence="1">
    <location>
        <begin position="95"/>
        <end position="114"/>
    </location>
</feature>